<sequence length="164" mass="19491">MFDDESNDLLVCIMFAPVVITIIAFLIISFVHMFVNFYNSNIFYFITGVSAFVSLVAGNVYCLYKKEYNRIKTNDFNRIKEEIKKHIRSCYVENTFCLVEEKEVSKREILKRCFRTYELSIHVFAHHGELVYQTKVNKDEVWFKNITQVSNVNFAKEFYKKSKI</sequence>
<dbReference type="EMBL" id="ARXZ02000004">
    <property type="protein sequence ID" value="ERI01143.1"/>
    <property type="molecule type" value="Genomic_DNA"/>
</dbReference>
<dbReference type="RefSeq" id="WP_000459047.1">
    <property type="nucleotide sequence ID" value="NZ_ARXZ02000004.1"/>
</dbReference>
<dbReference type="AlphaFoldDB" id="A0AAN4HK75"/>
<protein>
    <submittedName>
        <fullName evidence="2">Uncharacterized protein</fullName>
    </submittedName>
</protein>
<organism evidence="2 3">
    <name type="scientific">Bacillus thuringiensis T01-328</name>
    <dbReference type="NCBI Taxonomy" id="1324966"/>
    <lineage>
        <taxon>Bacteria</taxon>
        <taxon>Bacillati</taxon>
        <taxon>Bacillota</taxon>
        <taxon>Bacilli</taxon>
        <taxon>Bacillales</taxon>
        <taxon>Bacillaceae</taxon>
        <taxon>Bacillus</taxon>
        <taxon>Bacillus cereus group</taxon>
    </lineage>
</organism>
<accession>A0AAN4HK75</accession>
<keyword evidence="1" id="KW-1133">Transmembrane helix</keyword>
<evidence type="ECO:0000313" key="3">
    <source>
        <dbReference type="Proteomes" id="UP000013487"/>
    </source>
</evidence>
<comment type="caution">
    <text evidence="2">The sequence shown here is derived from an EMBL/GenBank/DDBJ whole genome shotgun (WGS) entry which is preliminary data.</text>
</comment>
<reference evidence="2 3" key="1">
    <citation type="journal article" date="2013" name="Genome Announc.">
        <title>Draft Genome Sequence of Bacillus thuringiensis var. thuringiensis Strain T01-328, a Brazilian Isolate That Produces a Soluble Pesticide Protein, Cry1Ia.</title>
        <authorList>
            <person name="Varani A.M."/>
            <person name="Lemos M.V."/>
            <person name="Fernandes C.C."/>
            <person name="Lemos E.G."/>
            <person name="Alves E.C."/>
            <person name="Desiderio J.A."/>
        </authorList>
    </citation>
    <scope>NUCLEOTIDE SEQUENCE [LARGE SCALE GENOMIC DNA]</scope>
    <source>
        <strain evidence="2 3">T01-328</strain>
    </source>
</reference>
<evidence type="ECO:0000313" key="2">
    <source>
        <dbReference type="EMBL" id="ERI01143.1"/>
    </source>
</evidence>
<feature type="transmembrane region" description="Helical" evidence="1">
    <location>
        <begin position="41"/>
        <end position="64"/>
    </location>
</feature>
<evidence type="ECO:0000256" key="1">
    <source>
        <dbReference type="SAM" id="Phobius"/>
    </source>
</evidence>
<keyword evidence="1" id="KW-0812">Transmembrane</keyword>
<keyword evidence="1" id="KW-0472">Membrane</keyword>
<name>A0AAN4HK75_BACTU</name>
<gene>
    <name evidence="2" type="ORF">BTCBT_002698</name>
</gene>
<dbReference type="Proteomes" id="UP000013487">
    <property type="component" value="Unassembled WGS sequence"/>
</dbReference>
<feature type="transmembrane region" description="Helical" evidence="1">
    <location>
        <begin position="9"/>
        <end position="35"/>
    </location>
</feature>
<proteinExistence type="predicted"/>